<evidence type="ECO:0000313" key="1">
    <source>
        <dbReference type="EMBL" id="CAB3990916.1"/>
    </source>
</evidence>
<keyword evidence="1" id="KW-0240">DNA-directed RNA polymerase</keyword>
<organism evidence="1 2">
    <name type="scientific">Paramuricea clavata</name>
    <name type="common">Red gorgonian</name>
    <name type="synonym">Violescent sea-whip</name>
    <dbReference type="NCBI Taxonomy" id="317549"/>
    <lineage>
        <taxon>Eukaryota</taxon>
        <taxon>Metazoa</taxon>
        <taxon>Cnidaria</taxon>
        <taxon>Anthozoa</taxon>
        <taxon>Octocorallia</taxon>
        <taxon>Malacalcyonacea</taxon>
        <taxon>Plexauridae</taxon>
        <taxon>Paramuricea</taxon>
    </lineage>
</organism>
<comment type="caution">
    <text evidence="1">The sequence shown here is derived from an EMBL/GenBank/DDBJ whole genome shotgun (WGS) entry which is preliminary data.</text>
</comment>
<dbReference type="GO" id="GO:0000428">
    <property type="term" value="C:DNA-directed RNA polymerase complex"/>
    <property type="evidence" value="ECO:0007669"/>
    <property type="project" value="UniProtKB-KW"/>
</dbReference>
<dbReference type="AlphaFoldDB" id="A0A6S7GN60"/>
<evidence type="ECO:0000313" key="2">
    <source>
        <dbReference type="Proteomes" id="UP001152795"/>
    </source>
</evidence>
<dbReference type="Proteomes" id="UP001152795">
    <property type="component" value="Unassembled WGS sequence"/>
</dbReference>
<dbReference type="OrthoDB" id="270392at2759"/>
<name>A0A6S7GN60_PARCT</name>
<protein>
    <submittedName>
        <fullName evidence="1">DNA-directed RNA polymerase I subunit rpa1</fullName>
    </submittedName>
</protein>
<gene>
    <name evidence="1" type="ORF">PACLA_8A030586</name>
</gene>
<sequence>VMWSYPEVLEIEKLYTNDTHQVANTYGIEAAGRVIAAEIKNVFVSIIISFIRILRAMFSTKNGKDGNIRGSGLKLLSFTDGSTEAGKLSVVATSQAGNFTRVLTTDHYVNKSVTDAYKQRLSRGPDPVLSKMSPACHVGAV</sequence>
<keyword evidence="1" id="KW-0804">Transcription</keyword>
<feature type="non-terminal residue" evidence="1">
    <location>
        <position position="1"/>
    </location>
</feature>
<proteinExistence type="predicted"/>
<accession>A0A6S7GN60</accession>
<reference evidence="1" key="1">
    <citation type="submission" date="2020-04" db="EMBL/GenBank/DDBJ databases">
        <authorList>
            <person name="Alioto T."/>
            <person name="Alioto T."/>
            <person name="Gomez Garrido J."/>
        </authorList>
    </citation>
    <scope>NUCLEOTIDE SEQUENCE</scope>
    <source>
        <strain evidence="1">A484AB</strain>
    </source>
</reference>
<dbReference type="EMBL" id="CACRXK020001753">
    <property type="protein sequence ID" value="CAB3990916.1"/>
    <property type="molecule type" value="Genomic_DNA"/>
</dbReference>
<dbReference type="SUPFAM" id="SSF64484">
    <property type="entry name" value="beta and beta-prime subunits of DNA dependent RNA-polymerase"/>
    <property type="match status" value="1"/>
</dbReference>
<keyword evidence="2" id="KW-1185">Reference proteome</keyword>